<sequence length="429" mass="47234">MESIPFFDEQYNVLTQLTNFPLNCSSGFIKYEQMDSLFSESLDILSNLGLDAVWGMQNDNNPVTCSPADVMGPQLNLSQYWGNEWPDVGNNLFEVPAPDVLVPTQLTAPVAPISISLPSEPRTPKMTTLELPAGGIVTNGLLSPPPSDRPVRTRRHNAYDELCQLSKLQLNTPRPETPATKSGSVFATPLPPTRTRKAPVVSVARYDEMRYLITPSSSCSSSSSSSSSSTSISPTESPSINMSDTFETLSPPATPVRRPTRHSGAGRSRVSRKSSADKPRSLQYNSPTPSGDSDRPYGCRHPGNIVPGDVPCDKDFARMHDWVRHQRVHNGQTPYKCLGCGKHFKRSDARGRHWDSPSNAHCEAYHTRIIRELLLKGSISAEHADVPILRRRAQKTACQKTSKRTGIPVHDLKAIMQCLDDEDTTVPGF</sequence>
<evidence type="ECO:0000313" key="7">
    <source>
        <dbReference type="EMBL" id="KAF8710629.1"/>
    </source>
</evidence>
<feature type="compositionally biased region" description="Polar residues" evidence="5">
    <location>
        <begin position="166"/>
        <end position="185"/>
    </location>
</feature>
<keyword evidence="3" id="KW-0862">Zinc</keyword>
<evidence type="ECO:0000256" key="1">
    <source>
        <dbReference type="ARBA" id="ARBA00022723"/>
    </source>
</evidence>
<gene>
    <name evidence="7" type="ORF">RHS03_02465</name>
</gene>
<comment type="caution">
    <text evidence="7">The sequence shown here is derived from an EMBL/GenBank/DDBJ whole genome shotgun (WGS) entry which is preliminary data.</text>
</comment>
<evidence type="ECO:0000313" key="8">
    <source>
        <dbReference type="Proteomes" id="UP000602905"/>
    </source>
</evidence>
<feature type="compositionally biased region" description="Low complexity" evidence="5">
    <location>
        <begin position="215"/>
        <end position="240"/>
    </location>
</feature>
<dbReference type="GO" id="GO:0000981">
    <property type="term" value="F:DNA-binding transcription factor activity, RNA polymerase II-specific"/>
    <property type="evidence" value="ECO:0007669"/>
    <property type="project" value="TreeGrafter"/>
</dbReference>
<dbReference type="EMBL" id="JACYCD010000047">
    <property type="protein sequence ID" value="KAF8710629.1"/>
    <property type="molecule type" value="Genomic_DNA"/>
</dbReference>
<dbReference type="AlphaFoldDB" id="A0A8H7HVX0"/>
<feature type="domain" description="C2H2-type" evidence="6">
    <location>
        <begin position="297"/>
        <end position="334"/>
    </location>
</feature>
<dbReference type="PANTHER" id="PTHR23235:SF120">
    <property type="entry name" value="KRUPPEL-LIKE FACTOR 15"/>
    <property type="match status" value="1"/>
</dbReference>
<proteinExistence type="predicted"/>
<dbReference type="InterPro" id="IPR036236">
    <property type="entry name" value="Znf_C2H2_sf"/>
</dbReference>
<evidence type="ECO:0000256" key="3">
    <source>
        <dbReference type="ARBA" id="ARBA00022833"/>
    </source>
</evidence>
<name>A0A8H7HVX0_9AGAM</name>
<reference evidence="7" key="1">
    <citation type="submission" date="2020-09" db="EMBL/GenBank/DDBJ databases">
        <title>Comparative genome analyses of four rice-infecting Rhizoctonia solani isolates reveal extensive enrichment of homogalacturonan modification genes.</title>
        <authorList>
            <person name="Lee D.-Y."/>
            <person name="Jeon J."/>
            <person name="Kim K.-T."/>
            <person name="Cheong K."/>
            <person name="Song H."/>
            <person name="Choi G."/>
            <person name="Ko J."/>
            <person name="Opiyo S.O."/>
            <person name="Zuo S."/>
            <person name="Madhav S."/>
            <person name="Lee Y.-H."/>
            <person name="Wang G.-L."/>
        </authorList>
    </citation>
    <scope>NUCLEOTIDE SEQUENCE</scope>
    <source>
        <strain evidence="7">AG1-IA WGL</strain>
    </source>
</reference>
<dbReference type="SUPFAM" id="SSF57667">
    <property type="entry name" value="beta-beta-alpha zinc fingers"/>
    <property type="match status" value="1"/>
</dbReference>
<evidence type="ECO:0000256" key="4">
    <source>
        <dbReference type="PROSITE-ProRule" id="PRU00042"/>
    </source>
</evidence>
<dbReference type="PANTHER" id="PTHR23235">
    <property type="entry name" value="KRUEPPEL-LIKE TRANSCRIPTION FACTOR"/>
    <property type="match status" value="1"/>
</dbReference>
<dbReference type="OrthoDB" id="3229842at2759"/>
<dbReference type="PROSITE" id="PS50157">
    <property type="entry name" value="ZINC_FINGER_C2H2_2"/>
    <property type="match status" value="1"/>
</dbReference>
<dbReference type="Gene3D" id="3.30.160.60">
    <property type="entry name" value="Classic Zinc Finger"/>
    <property type="match status" value="2"/>
</dbReference>
<dbReference type="GO" id="GO:0008270">
    <property type="term" value="F:zinc ion binding"/>
    <property type="evidence" value="ECO:0007669"/>
    <property type="project" value="UniProtKB-KW"/>
</dbReference>
<feature type="region of interest" description="Disordered" evidence="5">
    <location>
        <begin position="215"/>
        <end position="302"/>
    </location>
</feature>
<evidence type="ECO:0000256" key="5">
    <source>
        <dbReference type="SAM" id="MobiDB-lite"/>
    </source>
</evidence>
<keyword evidence="1" id="KW-0479">Metal-binding</keyword>
<dbReference type="InterPro" id="IPR013087">
    <property type="entry name" value="Znf_C2H2_type"/>
</dbReference>
<protein>
    <submittedName>
        <fullName evidence="7">Zinc finger and btb</fullName>
    </submittedName>
</protein>
<feature type="non-terminal residue" evidence="7">
    <location>
        <position position="429"/>
    </location>
</feature>
<evidence type="ECO:0000256" key="2">
    <source>
        <dbReference type="ARBA" id="ARBA00022771"/>
    </source>
</evidence>
<organism evidence="7 8">
    <name type="scientific">Rhizoctonia solani</name>
    <dbReference type="NCBI Taxonomy" id="456999"/>
    <lineage>
        <taxon>Eukaryota</taxon>
        <taxon>Fungi</taxon>
        <taxon>Dikarya</taxon>
        <taxon>Basidiomycota</taxon>
        <taxon>Agaricomycotina</taxon>
        <taxon>Agaricomycetes</taxon>
        <taxon>Cantharellales</taxon>
        <taxon>Ceratobasidiaceae</taxon>
        <taxon>Rhizoctonia</taxon>
    </lineage>
</organism>
<keyword evidence="2 4" id="KW-0863">Zinc-finger</keyword>
<feature type="compositionally biased region" description="Polar residues" evidence="5">
    <location>
        <begin position="282"/>
        <end position="291"/>
    </location>
</feature>
<dbReference type="Proteomes" id="UP000602905">
    <property type="component" value="Unassembled WGS sequence"/>
</dbReference>
<evidence type="ECO:0000259" key="6">
    <source>
        <dbReference type="PROSITE" id="PS50157"/>
    </source>
</evidence>
<feature type="region of interest" description="Disordered" evidence="5">
    <location>
        <begin position="165"/>
        <end position="201"/>
    </location>
</feature>
<dbReference type="GO" id="GO:0000978">
    <property type="term" value="F:RNA polymerase II cis-regulatory region sequence-specific DNA binding"/>
    <property type="evidence" value="ECO:0007669"/>
    <property type="project" value="TreeGrafter"/>
</dbReference>
<accession>A0A8H7HVX0</accession>